<name>A0ABR0LSB6_9PEZI</name>
<keyword evidence="3" id="KW-1185">Reference proteome</keyword>
<comment type="caution">
    <text evidence="2">The sequence shown here is derived from an EMBL/GenBank/DDBJ whole genome shotgun (WGS) entry which is preliminary data.</text>
</comment>
<evidence type="ECO:0000313" key="2">
    <source>
        <dbReference type="EMBL" id="KAK5239919.1"/>
    </source>
</evidence>
<proteinExistence type="predicted"/>
<dbReference type="Proteomes" id="UP001357485">
    <property type="component" value="Unassembled WGS sequence"/>
</dbReference>
<organism evidence="2 3">
    <name type="scientific">Cryomyces antarcticus</name>
    <dbReference type="NCBI Taxonomy" id="329879"/>
    <lineage>
        <taxon>Eukaryota</taxon>
        <taxon>Fungi</taxon>
        <taxon>Dikarya</taxon>
        <taxon>Ascomycota</taxon>
        <taxon>Pezizomycotina</taxon>
        <taxon>Dothideomycetes</taxon>
        <taxon>Dothideomycetes incertae sedis</taxon>
        <taxon>Cryomyces</taxon>
    </lineage>
</organism>
<dbReference type="EMBL" id="JAVRRA010011696">
    <property type="protein sequence ID" value="KAK5239919.1"/>
    <property type="molecule type" value="Genomic_DNA"/>
</dbReference>
<sequence length="74" mass="7980">MAEAVLDESIVYAMQKNGTQEPTGLVCLSPDVRIGPLASSACFTTELKFLVLAPGVLRLEALRVVDLDTKEVMD</sequence>
<reference evidence="2 3" key="1">
    <citation type="submission" date="2023-08" db="EMBL/GenBank/DDBJ databases">
        <title>Black Yeasts Isolated from many extreme environments.</title>
        <authorList>
            <person name="Coleine C."/>
            <person name="Stajich J.E."/>
            <person name="Selbmann L."/>
        </authorList>
    </citation>
    <scope>NUCLEOTIDE SEQUENCE [LARGE SCALE GENOMIC DNA]</scope>
    <source>
        <strain evidence="2 3">CCFEE 536</strain>
    </source>
</reference>
<protein>
    <recommendedName>
        <fullName evidence="1">Trafficking protein particle complex II-specific subunit 65 IgD3 domain-containing protein</fullName>
    </recommendedName>
</protein>
<evidence type="ECO:0000313" key="3">
    <source>
        <dbReference type="Proteomes" id="UP001357485"/>
    </source>
</evidence>
<accession>A0ABR0LSB6</accession>
<dbReference type="InterPro" id="IPR055420">
    <property type="entry name" value="IgD3_Trs65"/>
</dbReference>
<dbReference type="PANTHER" id="PTHR28159:SF1">
    <property type="entry name" value="TRAFFICKING PROTEIN PARTICLE COMPLEX II-SPECIFIC SUBUNIT 65"/>
    <property type="match status" value="1"/>
</dbReference>
<evidence type="ECO:0000259" key="1">
    <source>
        <dbReference type="Pfam" id="PF12735"/>
    </source>
</evidence>
<feature type="domain" description="Trafficking protein particle complex II-specific subunit 65 IgD3" evidence="1">
    <location>
        <begin position="1"/>
        <end position="74"/>
    </location>
</feature>
<dbReference type="Pfam" id="PF12735">
    <property type="entry name" value="IgD3_Trs65"/>
    <property type="match status" value="1"/>
</dbReference>
<gene>
    <name evidence="2" type="ORF">LTR16_011350</name>
</gene>
<dbReference type="InterPro" id="IPR024662">
    <property type="entry name" value="Trs65"/>
</dbReference>
<feature type="non-terminal residue" evidence="2">
    <location>
        <position position="74"/>
    </location>
</feature>
<dbReference type="PANTHER" id="PTHR28159">
    <property type="entry name" value="TRAFFICKING PROTEIN PARTICLE COMPLEX II-SPECIFIC SUBUNIT 65"/>
    <property type="match status" value="1"/>
</dbReference>